<accession>A0A8C9RR72</accession>
<organism evidence="3 4">
    <name type="scientific">Scleropages formosus</name>
    <name type="common">Asian bonytongue</name>
    <name type="synonym">Osteoglossum formosum</name>
    <dbReference type="NCBI Taxonomy" id="113540"/>
    <lineage>
        <taxon>Eukaryota</taxon>
        <taxon>Metazoa</taxon>
        <taxon>Chordata</taxon>
        <taxon>Craniata</taxon>
        <taxon>Vertebrata</taxon>
        <taxon>Euteleostomi</taxon>
        <taxon>Actinopterygii</taxon>
        <taxon>Neopterygii</taxon>
        <taxon>Teleostei</taxon>
        <taxon>Osteoglossocephala</taxon>
        <taxon>Osteoglossomorpha</taxon>
        <taxon>Osteoglossiformes</taxon>
        <taxon>Osteoglossidae</taxon>
        <taxon>Scleropages</taxon>
    </lineage>
</organism>
<dbReference type="GO" id="GO:0007268">
    <property type="term" value="P:chemical synaptic transmission"/>
    <property type="evidence" value="ECO:0007669"/>
    <property type="project" value="InterPro"/>
</dbReference>
<feature type="compositionally biased region" description="Basic and acidic residues" evidence="2">
    <location>
        <begin position="924"/>
        <end position="937"/>
    </location>
</feature>
<feature type="coiled-coil region" evidence="1">
    <location>
        <begin position="358"/>
        <end position="432"/>
    </location>
</feature>
<dbReference type="GO" id="GO:0045202">
    <property type="term" value="C:synapse"/>
    <property type="evidence" value="ECO:0007669"/>
    <property type="project" value="GOC"/>
</dbReference>
<feature type="region of interest" description="Disordered" evidence="2">
    <location>
        <begin position="145"/>
        <end position="347"/>
    </location>
</feature>
<evidence type="ECO:0000313" key="4">
    <source>
        <dbReference type="Proteomes" id="UP000694397"/>
    </source>
</evidence>
<dbReference type="GeneTree" id="ENSGT00940000166619"/>
<feature type="coiled-coil region" evidence="1">
    <location>
        <begin position="573"/>
        <end position="694"/>
    </location>
</feature>
<dbReference type="GeneID" id="108941246"/>
<dbReference type="CTD" id="84902"/>
<dbReference type="KEGG" id="sfm:108941246"/>
<reference evidence="3 4" key="1">
    <citation type="submission" date="2019-04" db="EMBL/GenBank/DDBJ databases">
        <authorList>
            <consortium name="Wellcome Sanger Institute Data Sharing"/>
        </authorList>
    </citation>
    <scope>NUCLEOTIDE SEQUENCE [LARGE SCALE GENOMIC DNA]</scope>
</reference>
<dbReference type="PANTHER" id="PTHR36170">
    <property type="entry name" value="CENTROSOMAL PROTEIN OF 89 KDA"/>
    <property type="match status" value="1"/>
</dbReference>
<sequence length="937" mass="106907">MIALKEQPLSSNGSRFEKPEVRFRSKLFRYIFNVANMSKFSFRRKDNMEFKHIAHGLIPAATIAPRPAVPRTPPPRSPFPCPERPRSALAAAILSSSLTGRTVAIPMMGPRSFSESDCSWSASGTTVEPYASTADYSRDRWYGSLRGRPRLPCSEPSQDNDDDDDDEDDEHDDDGGEESVERETLSDPGKDHVYESLERHRRELVGNDIYAVPHKQGTKRSGRSDLTDSSEFTVGSAQEAADHLKSKRPQHQIPTGEASVQQAESSRTPLPWKAVVDEIGGQGGTSGKASSPDVEQNPSTLRTMSSPDLKDDVDSEAIHKNRGSLRKKALPDRRSARDPTLEDEEVHQELQATQQRLVRVLRDQNQALTQRCEEQALQLQQAQEQQRHMRQQLEQQHHVKDSDLGAGGQVELHNLRQQAQELVDENDGLKMTVRLLNVELSRYQARFRPLSKEESSRINALPKKGPTPPWLTDMKYLSPLLLAYEDRLSEKDSLLHTCEEEMKKLRERTEEVVRENERLHEQLGRTGGIWQKQWRRLQEQAALVLKENQVLMEQLEVQQSKAKESHSCHLQEVSKVTKELMLLEAERQRLQEELQEVRRELEALQGRQQQTLSALESSVGREEHRELIGKLQRQLEEATESSKAEVEDLASRMVSLQVEKKALVLETTNLKDEMKSLETELKASRCAKRKADKKVALMKLQVEDSLEREITAHQYLAGIVALAEKTIHERDQLVHMASTLQQEKQGVLTEIIEGTMRLGKLQEKVKVYKREAASSLRLMGQRLQEQEEDFAGKAASYQREIRHLQRLLQDKQEALDGALHQKREVEGELETVWNSTSRENQHIKEALFQSLDWTEWSIRPPEELDFTKGTSLGWTSRQCEDLPPLTPPKSSVLVPYSFYQSRVVAGLHHSPKFRFDPDQVQNHSSDEGEKNSPDFYS</sequence>
<dbReference type="GO" id="GO:0007005">
    <property type="term" value="P:mitochondrion organization"/>
    <property type="evidence" value="ECO:0007669"/>
    <property type="project" value="InterPro"/>
</dbReference>
<reference evidence="3" key="3">
    <citation type="submission" date="2025-09" db="UniProtKB">
        <authorList>
            <consortium name="Ensembl"/>
        </authorList>
    </citation>
    <scope>IDENTIFICATION</scope>
</reference>
<protein>
    <submittedName>
        <fullName evidence="3">Centrosomal protein 89</fullName>
    </submittedName>
</protein>
<keyword evidence="4" id="KW-1185">Reference proteome</keyword>
<feature type="compositionally biased region" description="Polar residues" evidence="2">
    <location>
        <begin position="227"/>
        <end position="236"/>
    </location>
</feature>
<proteinExistence type="predicted"/>
<feature type="compositionally biased region" description="Polar residues" evidence="2">
    <location>
        <begin position="287"/>
        <end position="306"/>
    </location>
</feature>
<dbReference type="PANTHER" id="PTHR36170:SF1">
    <property type="entry name" value="CENTROSOMAL PROTEIN OF 89 KDA"/>
    <property type="match status" value="1"/>
</dbReference>
<feature type="region of interest" description="Disordered" evidence="2">
    <location>
        <begin position="914"/>
        <end position="937"/>
    </location>
</feature>
<name>A0A8C9RR72_SCLFO</name>
<gene>
    <name evidence="3" type="primary">cep89</name>
</gene>
<dbReference type="OrthoDB" id="6622877at2759"/>
<dbReference type="RefSeq" id="XP_018619458.2">
    <property type="nucleotide sequence ID" value="XM_018763942.2"/>
</dbReference>
<dbReference type="Ensembl" id="ENSSFOT00015017924.2">
    <property type="protein sequence ID" value="ENSSFOP00015017726.2"/>
    <property type="gene ID" value="ENSSFOG00015011398.2"/>
</dbReference>
<feature type="coiled-coil region" evidence="1">
    <location>
        <begin position="794"/>
        <end position="828"/>
    </location>
</feature>
<dbReference type="InterPro" id="IPR033545">
    <property type="entry name" value="CEP89"/>
</dbReference>
<feature type="compositionally biased region" description="Polar residues" evidence="2">
    <location>
        <begin position="258"/>
        <end position="268"/>
    </location>
</feature>
<dbReference type="Proteomes" id="UP000694397">
    <property type="component" value="Chromosome 11"/>
</dbReference>
<feature type="compositionally biased region" description="Basic and acidic residues" evidence="2">
    <location>
        <begin position="179"/>
        <end position="205"/>
    </location>
</feature>
<dbReference type="AlphaFoldDB" id="A0A8C9RR72"/>
<dbReference type="GO" id="GO:0060271">
    <property type="term" value="P:cilium assembly"/>
    <property type="evidence" value="ECO:0007669"/>
    <property type="project" value="InterPro"/>
</dbReference>
<feature type="region of interest" description="Disordered" evidence="2">
    <location>
        <begin position="65"/>
        <end position="84"/>
    </location>
</feature>
<dbReference type="GO" id="GO:0097539">
    <property type="term" value="C:ciliary transition fiber"/>
    <property type="evidence" value="ECO:0007669"/>
    <property type="project" value="TreeGrafter"/>
</dbReference>
<dbReference type="GO" id="GO:0005814">
    <property type="term" value="C:centriole"/>
    <property type="evidence" value="ECO:0007669"/>
    <property type="project" value="InterPro"/>
</dbReference>
<reference evidence="3" key="2">
    <citation type="submission" date="2025-08" db="UniProtKB">
        <authorList>
            <consortium name="Ensembl"/>
        </authorList>
    </citation>
    <scope>IDENTIFICATION</scope>
</reference>
<evidence type="ECO:0000256" key="1">
    <source>
        <dbReference type="SAM" id="Coils"/>
    </source>
</evidence>
<feature type="compositionally biased region" description="Basic and acidic residues" evidence="2">
    <location>
        <begin position="308"/>
        <end position="319"/>
    </location>
</feature>
<keyword evidence="1" id="KW-0175">Coiled coil</keyword>
<feature type="compositionally biased region" description="Basic and acidic residues" evidence="2">
    <location>
        <begin position="329"/>
        <end position="340"/>
    </location>
</feature>
<feature type="compositionally biased region" description="Acidic residues" evidence="2">
    <location>
        <begin position="158"/>
        <end position="178"/>
    </location>
</feature>
<feature type="coiled-coil region" evidence="1">
    <location>
        <begin position="488"/>
        <end position="522"/>
    </location>
</feature>
<evidence type="ECO:0000313" key="3">
    <source>
        <dbReference type="Ensembl" id="ENSSFOP00015017726.2"/>
    </source>
</evidence>
<evidence type="ECO:0000256" key="2">
    <source>
        <dbReference type="SAM" id="MobiDB-lite"/>
    </source>
</evidence>
<feature type="compositionally biased region" description="Pro residues" evidence="2">
    <location>
        <begin position="67"/>
        <end position="82"/>
    </location>
</feature>